<organism evidence="2 3">
    <name type="scientific">Albidovulum aquaemixtae</name>
    <dbReference type="NCBI Taxonomy" id="1542388"/>
    <lineage>
        <taxon>Bacteria</taxon>
        <taxon>Pseudomonadati</taxon>
        <taxon>Pseudomonadota</taxon>
        <taxon>Alphaproteobacteria</taxon>
        <taxon>Rhodobacterales</taxon>
        <taxon>Paracoccaceae</taxon>
        <taxon>Albidovulum</taxon>
    </lineage>
</organism>
<dbReference type="RefSeq" id="WP_181366587.1">
    <property type="nucleotide sequence ID" value="NZ_OMOQ01000011.1"/>
</dbReference>
<dbReference type="InterPro" id="IPR016181">
    <property type="entry name" value="Acyl_CoA_acyltransferase"/>
</dbReference>
<dbReference type="Gene3D" id="3.40.630.30">
    <property type="match status" value="1"/>
</dbReference>
<dbReference type="GO" id="GO:0016747">
    <property type="term" value="F:acyltransferase activity, transferring groups other than amino-acyl groups"/>
    <property type="evidence" value="ECO:0007669"/>
    <property type="project" value="InterPro"/>
</dbReference>
<dbReference type="SUPFAM" id="SSF55729">
    <property type="entry name" value="Acyl-CoA N-acyltransferases (Nat)"/>
    <property type="match status" value="1"/>
</dbReference>
<evidence type="ECO:0000259" key="1">
    <source>
        <dbReference type="Pfam" id="PF00583"/>
    </source>
</evidence>
<evidence type="ECO:0000313" key="3">
    <source>
        <dbReference type="Proteomes" id="UP000244924"/>
    </source>
</evidence>
<feature type="domain" description="N-acetyltransferase" evidence="1">
    <location>
        <begin position="33"/>
        <end position="111"/>
    </location>
</feature>
<dbReference type="Proteomes" id="UP000244924">
    <property type="component" value="Unassembled WGS sequence"/>
</dbReference>
<dbReference type="Pfam" id="PF00583">
    <property type="entry name" value="Acetyltransf_1"/>
    <property type="match status" value="1"/>
</dbReference>
<keyword evidence="3" id="KW-1185">Reference proteome</keyword>
<reference evidence="2 3" key="1">
    <citation type="submission" date="2018-03" db="EMBL/GenBank/DDBJ databases">
        <authorList>
            <person name="Keele B.F."/>
        </authorList>
    </citation>
    <scope>NUCLEOTIDE SEQUENCE [LARGE SCALE GENOMIC DNA]</scope>
    <source>
        <strain evidence="2 3">CECT 8626</strain>
    </source>
</reference>
<proteinExistence type="predicted"/>
<dbReference type="EC" id="2.3.1.-" evidence="2"/>
<evidence type="ECO:0000313" key="2">
    <source>
        <dbReference type="EMBL" id="SPH25145.1"/>
    </source>
</evidence>
<keyword evidence="2" id="KW-0012">Acyltransferase</keyword>
<accession>A0A2R8BP43</accession>
<dbReference type="AlphaFoldDB" id="A0A2R8BP43"/>
<sequence length="154" mass="16923">MVPFRSSERLTEAELDRFTAPSNRDRVAVGALTEDDLPPEPVAVARHIRLGHTRRAAEIAATTVDKHQGLGLGRLLLSVLAKLAGRNGISEFVAYVQRENAQMRALLDQFGSTQTRIGGGEIEFRVPRFDNPDRYPRTPVGDTFRRACALANAG</sequence>
<name>A0A2R8BP43_9RHOB</name>
<dbReference type="EMBL" id="OMOQ01000011">
    <property type="protein sequence ID" value="SPH25145.1"/>
    <property type="molecule type" value="Genomic_DNA"/>
</dbReference>
<gene>
    <name evidence="2" type="ORF">DEA8626_04181</name>
</gene>
<keyword evidence="2" id="KW-0808">Transferase</keyword>
<dbReference type="InterPro" id="IPR000182">
    <property type="entry name" value="GNAT_dom"/>
</dbReference>
<protein>
    <submittedName>
        <fullName evidence="2">Acetyltransferase Pat</fullName>
        <ecNumber evidence="2">2.3.1.-</ecNumber>
    </submittedName>
</protein>